<reference evidence="1" key="1">
    <citation type="submission" date="2024-07" db="EMBL/GenBank/DDBJ databases">
        <authorList>
            <person name="Yan Z."/>
        </authorList>
    </citation>
    <scope>NUCLEOTIDE SEQUENCE</scope>
</reference>
<sequence>MNLKTLVLMFLFEGFQHQSEAYVALEKCGIGAYEFAHELEDYADELVKDFDPARPVTDLLYIDCYSVSAALYKFMQENSYMPASFNLCWSGPNETE</sequence>
<name>A0AB39CBX1_9CAUD</name>
<protein>
    <submittedName>
        <fullName evidence="1">Uncharacterized protein</fullName>
    </submittedName>
</protein>
<organism evidence="1">
    <name type="scientific">Klebsiella phage vB-Kvc-Y10</name>
    <dbReference type="NCBI Taxonomy" id="3236922"/>
    <lineage>
        <taxon>Viruses</taxon>
        <taxon>Duplodnaviria</taxon>
        <taxon>Heunggongvirae</taxon>
        <taxon>Uroviricota</taxon>
        <taxon>Caudoviricetes</taxon>
    </lineage>
</organism>
<accession>A0AB39CBX1</accession>
<proteinExistence type="predicted"/>
<dbReference type="EMBL" id="PQ014581">
    <property type="protein sequence ID" value="XDJ10495.1"/>
    <property type="molecule type" value="Genomic_DNA"/>
</dbReference>
<evidence type="ECO:0000313" key="1">
    <source>
        <dbReference type="EMBL" id="XDJ10495.1"/>
    </source>
</evidence>